<keyword evidence="4" id="KW-0862">Zinc</keyword>
<dbReference type="AlphaFoldDB" id="A0AAU9K0U7"/>
<dbReference type="PANTHER" id="PTHR19818:SF139">
    <property type="entry name" value="PAIR-RULE PROTEIN ODD-PAIRED"/>
    <property type="match status" value="1"/>
</dbReference>
<proteinExistence type="predicted"/>
<organism evidence="7 8">
    <name type="scientific">Blepharisma stoltei</name>
    <dbReference type="NCBI Taxonomy" id="1481888"/>
    <lineage>
        <taxon>Eukaryota</taxon>
        <taxon>Sar</taxon>
        <taxon>Alveolata</taxon>
        <taxon>Ciliophora</taxon>
        <taxon>Postciliodesmatophora</taxon>
        <taxon>Heterotrichea</taxon>
        <taxon>Heterotrichida</taxon>
        <taxon>Blepharismidae</taxon>
        <taxon>Blepharisma</taxon>
    </lineage>
</organism>
<protein>
    <recommendedName>
        <fullName evidence="6">C2H2-type domain-containing protein</fullName>
    </recommendedName>
</protein>
<dbReference type="Proteomes" id="UP001162131">
    <property type="component" value="Unassembled WGS sequence"/>
</dbReference>
<feature type="domain" description="C2H2-type" evidence="6">
    <location>
        <begin position="64"/>
        <end position="93"/>
    </location>
</feature>
<dbReference type="InterPro" id="IPR050329">
    <property type="entry name" value="GLI_C2H2-zinc-finger"/>
</dbReference>
<dbReference type="PANTHER" id="PTHR19818">
    <property type="entry name" value="ZINC FINGER PROTEIN ZIC AND GLI"/>
    <property type="match status" value="1"/>
</dbReference>
<dbReference type="GO" id="GO:0045944">
    <property type="term" value="P:positive regulation of transcription by RNA polymerase II"/>
    <property type="evidence" value="ECO:0007669"/>
    <property type="project" value="UniProtKB-ARBA"/>
</dbReference>
<dbReference type="PROSITE" id="PS00028">
    <property type="entry name" value="ZINC_FINGER_C2H2_1"/>
    <property type="match status" value="3"/>
</dbReference>
<dbReference type="GO" id="GO:0008270">
    <property type="term" value="F:zinc ion binding"/>
    <property type="evidence" value="ECO:0007669"/>
    <property type="project" value="UniProtKB-KW"/>
</dbReference>
<dbReference type="InterPro" id="IPR036236">
    <property type="entry name" value="Znf_C2H2_sf"/>
</dbReference>
<dbReference type="Pfam" id="PF00096">
    <property type="entry name" value="zf-C2H2"/>
    <property type="match status" value="3"/>
</dbReference>
<evidence type="ECO:0000259" key="6">
    <source>
        <dbReference type="PROSITE" id="PS50157"/>
    </source>
</evidence>
<name>A0AAU9K0U7_9CILI</name>
<dbReference type="FunFam" id="3.30.160.60:FF:002343">
    <property type="entry name" value="Zinc finger protein 33A"/>
    <property type="match status" value="1"/>
</dbReference>
<evidence type="ECO:0000313" key="8">
    <source>
        <dbReference type="Proteomes" id="UP001162131"/>
    </source>
</evidence>
<evidence type="ECO:0000256" key="4">
    <source>
        <dbReference type="ARBA" id="ARBA00022833"/>
    </source>
</evidence>
<gene>
    <name evidence="7" type="ORF">BSTOLATCC_MIC52379</name>
</gene>
<keyword evidence="2" id="KW-0677">Repeat</keyword>
<dbReference type="GO" id="GO:0000981">
    <property type="term" value="F:DNA-binding transcription factor activity, RNA polymerase II-specific"/>
    <property type="evidence" value="ECO:0007669"/>
    <property type="project" value="TreeGrafter"/>
</dbReference>
<dbReference type="GO" id="GO:0005634">
    <property type="term" value="C:nucleus"/>
    <property type="evidence" value="ECO:0007669"/>
    <property type="project" value="UniProtKB-ARBA"/>
</dbReference>
<reference evidence="7" key="1">
    <citation type="submission" date="2021-09" db="EMBL/GenBank/DDBJ databases">
        <authorList>
            <consortium name="AG Swart"/>
            <person name="Singh M."/>
            <person name="Singh A."/>
            <person name="Seah K."/>
            <person name="Emmerich C."/>
        </authorList>
    </citation>
    <scope>NUCLEOTIDE SEQUENCE</scope>
    <source>
        <strain evidence="7">ATCC30299</strain>
    </source>
</reference>
<evidence type="ECO:0000313" key="7">
    <source>
        <dbReference type="EMBL" id="CAG9330970.1"/>
    </source>
</evidence>
<feature type="domain" description="C2H2-type" evidence="6">
    <location>
        <begin position="36"/>
        <end position="63"/>
    </location>
</feature>
<feature type="domain" description="C2H2-type" evidence="6">
    <location>
        <begin position="5"/>
        <end position="35"/>
    </location>
</feature>
<dbReference type="SMART" id="SM00355">
    <property type="entry name" value="ZnF_C2H2"/>
    <property type="match status" value="3"/>
</dbReference>
<comment type="caution">
    <text evidence="7">The sequence shown here is derived from an EMBL/GenBank/DDBJ whole genome shotgun (WGS) entry which is preliminary data.</text>
</comment>
<dbReference type="InterPro" id="IPR013087">
    <property type="entry name" value="Znf_C2H2_type"/>
</dbReference>
<dbReference type="GO" id="GO:0000978">
    <property type="term" value="F:RNA polymerase II cis-regulatory region sequence-specific DNA binding"/>
    <property type="evidence" value="ECO:0007669"/>
    <property type="project" value="TreeGrafter"/>
</dbReference>
<dbReference type="PROSITE" id="PS50157">
    <property type="entry name" value="ZINC_FINGER_C2H2_2"/>
    <property type="match status" value="3"/>
</dbReference>
<evidence type="ECO:0000256" key="3">
    <source>
        <dbReference type="ARBA" id="ARBA00022771"/>
    </source>
</evidence>
<evidence type="ECO:0000256" key="2">
    <source>
        <dbReference type="ARBA" id="ARBA00022737"/>
    </source>
</evidence>
<sequence length="163" mass="18780">MKLFYFCTIEGCTRKYSDKFNLSRHIDAFHKGDKKYECPTCHKVLSSKQNLKEHVFTHSGDKPYQCLESGCGMKFRQGSQLSAHKRIHIAVQKYSSKIGENSSAIQKERPKNWLANFVEKTEQCNIDDIKQLEGNEIPALPTIGNAQNFTSLPTYILYSYNNY</sequence>
<dbReference type="Gene3D" id="3.30.160.60">
    <property type="entry name" value="Classic Zinc Finger"/>
    <property type="match status" value="3"/>
</dbReference>
<evidence type="ECO:0000256" key="1">
    <source>
        <dbReference type="ARBA" id="ARBA00022723"/>
    </source>
</evidence>
<accession>A0AAU9K0U7</accession>
<dbReference type="EMBL" id="CAJZBQ010000052">
    <property type="protein sequence ID" value="CAG9330970.1"/>
    <property type="molecule type" value="Genomic_DNA"/>
</dbReference>
<keyword evidence="3 5" id="KW-0863">Zinc-finger</keyword>
<keyword evidence="1" id="KW-0479">Metal-binding</keyword>
<evidence type="ECO:0000256" key="5">
    <source>
        <dbReference type="PROSITE-ProRule" id="PRU00042"/>
    </source>
</evidence>
<keyword evidence="8" id="KW-1185">Reference proteome</keyword>
<dbReference type="SUPFAM" id="SSF57667">
    <property type="entry name" value="beta-beta-alpha zinc fingers"/>
    <property type="match status" value="2"/>
</dbReference>